<keyword evidence="7 10" id="KW-0863">Zinc-finger</keyword>
<dbReference type="Gene3D" id="1.20.900.10">
    <property type="entry name" value="Dbl homology (DH) domain"/>
    <property type="match status" value="1"/>
</dbReference>
<dbReference type="InterPro" id="IPR011993">
    <property type="entry name" value="PH-like_dom_sf"/>
</dbReference>
<dbReference type="GO" id="GO:0046847">
    <property type="term" value="P:filopodium assembly"/>
    <property type="evidence" value="ECO:0007669"/>
    <property type="project" value="TreeGrafter"/>
</dbReference>
<feature type="region of interest" description="Disordered" evidence="11">
    <location>
        <begin position="243"/>
        <end position="357"/>
    </location>
</feature>
<keyword evidence="3" id="KW-0597">Phosphoprotein</keyword>
<evidence type="ECO:0000256" key="5">
    <source>
        <dbReference type="ARBA" id="ARBA00022723"/>
    </source>
</evidence>
<evidence type="ECO:0000256" key="8">
    <source>
        <dbReference type="ARBA" id="ARBA00022833"/>
    </source>
</evidence>
<name>A0A8X7XND3_POLSE</name>
<accession>A0A8X7XND3</accession>
<dbReference type="PANTHER" id="PTHR12673">
    <property type="entry name" value="FACIOGENITAL DYSPLASIA PROTEIN"/>
    <property type="match status" value="1"/>
</dbReference>
<keyword evidence="8" id="KW-0862">Zinc</keyword>
<dbReference type="GO" id="GO:0007010">
    <property type="term" value="P:cytoskeleton organization"/>
    <property type="evidence" value="ECO:0007669"/>
    <property type="project" value="TreeGrafter"/>
</dbReference>
<evidence type="ECO:0000256" key="4">
    <source>
        <dbReference type="ARBA" id="ARBA00022658"/>
    </source>
</evidence>
<dbReference type="SMART" id="SM00325">
    <property type="entry name" value="RhoGEF"/>
    <property type="match status" value="1"/>
</dbReference>
<feature type="domain" description="PH" evidence="12">
    <location>
        <begin position="585"/>
        <end position="684"/>
    </location>
</feature>
<dbReference type="GO" id="GO:0005737">
    <property type="term" value="C:cytoplasm"/>
    <property type="evidence" value="ECO:0007669"/>
    <property type="project" value="TreeGrafter"/>
</dbReference>
<dbReference type="InterPro" id="IPR035899">
    <property type="entry name" value="DBL_dom_sf"/>
</dbReference>
<dbReference type="Gene3D" id="2.30.29.30">
    <property type="entry name" value="Pleckstrin-homology domain (PH domain)/Phosphotyrosine-binding domain (PTB)"/>
    <property type="match status" value="2"/>
</dbReference>
<dbReference type="InterPro" id="IPR013083">
    <property type="entry name" value="Znf_RING/FYVE/PHD"/>
</dbReference>
<feature type="domain" description="FYVE-type" evidence="14">
    <location>
        <begin position="725"/>
        <end position="783"/>
    </location>
</feature>
<feature type="compositionally biased region" description="Low complexity" evidence="11">
    <location>
        <begin position="265"/>
        <end position="276"/>
    </location>
</feature>
<feature type="compositionally biased region" description="Acidic residues" evidence="11">
    <location>
        <begin position="336"/>
        <end position="347"/>
    </location>
</feature>
<feature type="non-terminal residue" evidence="15">
    <location>
        <position position="1"/>
    </location>
</feature>
<sequence>MHDAEDGVGGHFMKEEPEVEECWEGTVREDGIDDIRNNRGGRAEVTCWGKKRLMVAERLFFCKKAKEKGHSEGRLQRNQHPTEPFFQVRGGSRHFLVPCRQQMQKHLIHGSATVKRPQFQKPQVPPKPAHLQDNGYFSLPPSRPLPASLLLKPEGTTCITRWAQEEAEPFQSVGVLIKKFESSRVLIKEVFRGDHFHLPLSMDTAQELSGDASSKQQVSSGTPAEVELSNFGLLKVEEISTDDLKRSGDSYSTSCNTSRTEAPCESSDNQEQNSSSKIPNRDSGIDSPSCHTDGEPFNEDEKRENVPDNEVKIEEEERKVITGNATPVDNKRDSTQDEEDSDLDEGSSEEHEAVDSLKEEQLETLKCSVPQKLFNIASELLQTEEAYVKRLNLLDQVFCTKLTEAGIQTDVINGIFSNISSIYRFHEQFLLPELKTRITAEWNENPRIGDILQKLAPFLKMYGEYVKNFDRAMDLVNTHTQRSSQFKSVVHSIQKQDVCGNLTLQHHMLEPVQRIPRYELLLKDYLKKLPEDAADRKDAEKSLELIATAANHSNAAIRKMEKMHRLLEVYERLGGEEDIVNPANELIKEGHLLKLSAKNGSAQDRYLFLFNNMLLYCVPKLRLRGQKFSVRDKIDVAGMQVQENIKHNLPHTFTIVGKQRSLELQARTEEEKKDWIQEIQSTIEKHKQNSETFNKAFSTSFSRDDEHIPDSPVDSWRKHSRIKKEKEKQTCKSCNESFNSITKRRHHCKACNAAICAKCSEFMPFPDASRQSRVCKDCFASPVGVPPSPGPDVTVEQQKKLLEESRGPRPVPLPGLKIGVSTEKHEVKNVFRLSHPHQTLLFSADDEAAQMRWMEILSKLTKGEIEEEAPVDGAEAMINL</sequence>
<dbReference type="SUPFAM" id="SSF48065">
    <property type="entry name" value="DBL homology domain (DH-domain)"/>
    <property type="match status" value="1"/>
</dbReference>
<reference evidence="15 16" key="1">
    <citation type="journal article" date="2021" name="Cell">
        <title>Tracing the genetic footprints of vertebrate landing in non-teleost ray-finned fishes.</title>
        <authorList>
            <person name="Bi X."/>
            <person name="Wang K."/>
            <person name="Yang L."/>
            <person name="Pan H."/>
            <person name="Jiang H."/>
            <person name="Wei Q."/>
            <person name="Fang M."/>
            <person name="Yu H."/>
            <person name="Zhu C."/>
            <person name="Cai Y."/>
            <person name="He Y."/>
            <person name="Gan X."/>
            <person name="Zeng H."/>
            <person name="Yu D."/>
            <person name="Zhu Y."/>
            <person name="Jiang H."/>
            <person name="Qiu Q."/>
            <person name="Yang H."/>
            <person name="Zhang Y.E."/>
            <person name="Wang W."/>
            <person name="Zhu M."/>
            <person name="He S."/>
            <person name="Zhang G."/>
        </authorList>
    </citation>
    <scope>NUCLEOTIDE SEQUENCE [LARGE SCALE GENOMIC DNA]</scope>
    <source>
        <strain evidence="15">Bchr_013</strain>
    </source>
</reference>
<dbReference type="PROSITE" id="PS50178">
    <property type="entry name" value="ZF_FYVE"/>
    <property type="match status" value="1"/>
</dbReference>
<keyword evidence="6" id="KW-0677">Repeat</keyword>
<keyword evidence="4" id="KW-0344">Guanine-nucleotide releasing factor</keyword>
<evidence type="ECO:0000256" key="6">
    <source>
        <dbReference type="ARBA" id="ARBA00022737"/>
    </source>
</evidence>
<dbReference type="Proteomes" id="UP000886611">
    <property type="component" value="Unassembled WGS sequence"/>
</dbReference>
<dbReference type="InterPro" id="IPR000306">
    <property type="entry name" value="Znf_FYVE"/>
</dbReference>
<feature type="non-terminal residue" evidence="15">
    <location>
        <position position="880"/>
    </location>
</feature>
<gene>
    <name evidence="15" type="primary">Fgd3</name>
    <name evidence="15" type="ORF">GTO96_0005292</name>
</gene>
<evidence type="ECO:0000259" key="12">
    <source>
        <dbReference type="PROSITE" id="PS50003"/>
    </source>
</evidence>
<feature type="compositionally biased region" description="Basic and acidic residues" evidence="11">
    <location>
        <begin position="299"/>
        <end position="320"/>
    </location>
</feature>
<feature type="domain" description="DH" evidence="13">
    <location>
        <begin position="372"/>
        <end position="556"/>
    </location>
</feature>
<feature type="compositionally biased region" description="Basic and acidic residues" evidence="11">
    <location>
        <begin position="348"/>
        <end position="357"/>
    </location>
</feature>
<dbReference type="SUPFAM" id="SSF57903">
    <property type="entry name" value="FYVE/PHD zinc finger"/>
    <property type="match status" value="1"/>
</dbReference>
<evidence type="ECO:0000259" key="13">
    <source>
        <dbReference type="PROSITE" id="PS50010"/>
    </source>
</evidence>
<dbReference type="InterPro" id="IPR011011">
    <property type="entry name" value="Znf_FYVE_PHD"/>
</dbReference>
<dbReference type="GO" id="GO:0005085">
    <property type="term" value="F:guanyl-nucleotide exchange factor activity"/>
    <property type="evidence" value="ECO:0007669"/>
    <property type="project" value="UniProtKB-KW"/>
</dbReference>
<dbReference type="Pfam" id="PF00169">
    <property type="entry name" value="PH"/>
    <property type="match status" value="1"/>
</dbReference>
<dbReference type="AlphaFoldDB" id="A0A8X7XND3"/>
<dbReference type="Gene3D" id="3.30.40.10">
    <property type="entry name" value="Zinc/RING finger domain, C3HC4 (zinc finger)"/>
    <property type="match status" value="1"/>
</dbReference>
<dbReference type="InterPro" id="IPR000219">
    <property type="entry name" value="DH_dom"/>
</dbReference>
<evidence type="ECO:0000256" key="11">
    <source>
        <dbReference type="SAM" id="MobiDB-lite"/>
    </source>
</evidence>
<evidence type="ECO:0000256" key="7">
    <source>
        <dbReference type="ARBA" id="ARBA00022771"/>
    </source>
</evidence>
<dbReference type="GO" id="GO:0008270">
    <property type="term" value="F:zinc ion binding"/>
    <property type="evidence" value="ECO:0007669"/>
    <property type="project" value="UniProtKB-KW"/>
</dbReference>
<dbReference type="InterPro" id="IPR017455">
    <property type="entry name" value="Znf_FYVE-rel"/>
</dbReference>
<dbReference type="PANTHER" id="PTHR12673:SF14">
    <property type="entry name" value="FYVE, RHOGEF AND PH DOMAIN-CONTAINING PROTEIN 3"/>
    <property type="match status" value="1"/>
</dbReference>
<dbReference type="GO" id="GO:0005856">
    <property type="term" value="C:cytoskeleton"/>
    <property type="evidence" value="ECO:0007669"/>
    <property type="project" value="UniProtKB-SubCell"/>
</dbReference>
<protein>
    <submittedName>
        <fullName evidence="15">FGD3 protein</fullName>
    </submittedName>
</protein>
<dbReference type="EMBL" id="JAATIS010000094">
    <property type="protein sequence ID" value="KAG2470569.1"/>
    <property type="molecule type" value="Genomic_DNA"/>
</dbReference>
<keyword evidence="9" id="KW-0206">Cytoskeleton</keyword>
<dbReference type="Pfam" id="PF01363">
    <property type="entry name" value="FYVE"/>
    <property type="match status" value="1"/>
</dbReference>
<proteinExistence type="predicted"/>
<evidence type="ECO:0000256" key="2">
    <source>
        <dbReference type="ARBA" id="ARBA00022490"/>
    </source>
</evidence>
<evidence type="ECO:0000313" key="16">
    <source>
        <dbReference type="Proteomes" id="UP000886611"/>
    </source>
</evidence>
<dbReference type="SMART" id="SM00233">
    <property type="entry name" value="PH"/>
    <property type="match status" value="2"/>
</dbReference>
<evidence type="ECO:0000256" key="9">
    <source>
        <dbReference type="ARBA" id="ARBA00023212"/>
    </source>
</evidence>
<dbReference type="SUPFAM" id="SSF50729">
    <property type="entry name" value="PH domain-like"/>
    <property type="match status" value="2"/>
</dbReference>
<dbReference type="Pfam" id="PF00621">
    <property type="entry name" value="RhoGEF"/>
    <property type="match status" value="1"/>
</dbReference>
<evidence type="ECO:0000313" key="15">
    <source>
        <dbReference type="EMBL" id="KAG2470569.1"/>
    </source>
</evidence>
<organism evidence="15 16">
    <name type="scientific">Polypterus senegalus</name>
    <name type="common">Senegal bichir</name>
    <dbReference type="NCBI Taxonomy" id="55291"/>
    <lineage>
        <taxon>Eukaryota</taxon>
        <taxon>Metazoa</taxon>
        <taxon>Chordata</taxon>
        <taxon>Craniata</taxon>
        <taxon>Vertebrata</taxon>
        <taxon>Euteleostomi</taxon>
        <taxon>Actinopterygii</taxon>
        <taxon>Polypteriformes</taxon>
        <taxon>Polypteridae</taxon>
        <taxon>Polypterus</taxon>
    </lineage>
</organism>
<dbReference type="PROSITE" id="PS50003">
    <property type="entry name" value="PH_DOMAIN"/>
    <property type="match status" value="2"/>
</dbReference>
<keyword evidence="2" id="KW-0963">Cytoplasm</keyword>
<dbReference type="FunFam" id="1.20.900.10:FF:000013">
    <property type="entry name" value="FYVE, RhoGEF and PH domain-containing protein 4"/>
    <property type="match status" value="1"/>
</dbReference>
<evidence type="ECO:0000256" key="10">
    <source>
        <dbReference type="PROSITE-ProRule" id="PRU00091"/>
    </source>
</evidence>
<feature type="region of interest" description="Disordered" evidence="11">
    <location>
        <begin position="701"/>
        <end position="721"/>
    </location>
</feature>
<comment type="subcellular location">
    <subcellularLocation>
        <location evidence="1">Cytoplasm</location>
        <location evidence="1">Cytoskeleton</location>
    </subcellularLocation>
</comment>
<feature type="compositionally biased region" description="Polar residues" evidence="11">
    <location>
        <begin position="249"/>
        <end position="260"/>
    </location>
</feature>
<keyword evidence="16" id="KW-1185">Reference proteome</keyword>
<dbReference type="PROSITE" id="PS50010">
    <property type="entry name" value="DH_2"/>
    <property type="match status" value="1"/>
</dbReference>
<keyword evidence="5" id="KW-0479">Metal-binding</keyword>
<dbReference type="CDD" id="cd15740">
    <property type="entry name" value="FYVE_FGD3"/>
    <property type="match status" value="1"/>
</dbReference>
<feature type="domain" description="PH" evidence="12">
    <location>
        <begin position="828"/>
        <end position="862"/>
    </location>
</feature>
<comment type="caution">
    <text evidence="15">The sequence shown here is derived from an EMBL/GenBank/DDBJ whole genome shotgun (WGS) entry which is preliminary data.</text>
</comment>
<evidence type="ECO:0000259" key="14">
    <source>
        <dbReference type="PROSITE" id="PS50178"/>
    </source>
</evidence>
<dbReference type="SMART" id="SM00064">
    <property type="entry name" value="FYVE"/>
    <property type="match status" value="1"/>
</dbReference>
<dbReference type="CDD" id="cd00160">
    <property type="entry name" value="RhoGEF"/>
    <property type="match status" value="1"/>
</dbReference>
<evidence type="ECO:0000256" key="1">
    <source>
        <dbReference type="ARBA" id="ARBA00004245"/>
    </source>
</evidence>
<dbReference type="InterPro" id="IPR001849">
    <property type="entry name" value="PH_domain"/>
</dbReference>
<evidence type="ECO:0000256" key="3">
    <source>
        <dbReference type="ARBA" id="ARBA00022553"/>
    </source>
</evidence>
<dbReference type="InterPro" id="IPR051092">
    <property type="entry name" value="FYVE_RhoGEF_PH"/>
</dbReference>